<reference evidence="2 3" key="1">
    <citation type="submission" date="2018-06" db="EMBL/GenBank/DDBJ databases">
        <authorList>
            <consortium name="Pathogen Informatics"/>
            <person name="Doyle S."/>
        </authorList>
    </citation>
    <scope>NUCLEOTIDE SEQUENCE [LARGE SCALE GENOMIC DNA]</scope>
    <source>
        <strain evidence="2 3">NCTC10005</strain>
    </source>
</reference>
<accession>A0A0M7IJ81</accession>
<dbReference type="RefSeq" id="WP_072036482.1">
    <property type="nucleotide sequence ID" value="NZ_CP056776.1"/>
</dbReference>
<dbReference type="AlphaFoldDB" id="A0A0M7IJ81"/>
<evidence type="ECO:0000313" key="2">
    <source>
        <dbReference type="EMBL" id="STQ11014.1"/>
    </source>
</evidence>
<protein>
    <submittedName>
        <fullName evidence="2">Protein of uncharacterized function (DUF2778)</fullName>
    </submittedName>
</protein>
<dbReference type="PROSITE" id="PS51257">
    <property type="entry name" value="PROKAR_LIPOPROTEIN"/>
    <property type="match status" value="1"/>
</dbReference>
<feature type="domain" description="Tlde1" evidence="1">
    <location>
        <begin position="24"/>
        <end position="144"/>
    </location>
</feature>
<proteinExistence type="predicted"/>
<organism evidence="2 3">
    <name type="scientific">Enterobacter cloacae</name>
    <dbReference type="NCBI Taxonomy" id="550"/>
    <lineage>
        <taxon>Bacteria</taxon>
        <taxon>Pseudomonadati</taxon>
        <taxon>Pseudomonadota</taxon>
        <taxon>Gammaproteobacteria</taxon>
        <taxon>Enterobacterales</taxon>
        <taxon>Enterobacteriaceae</taxon>
        <taxon>Enterobacter</taxon>
        <taxon>Enterobacter cloacae complex</taxon>
    </lineage>
</organism>
<gene>
    <name evidence="2" type="ORF">NCTC10005_03781</name>
</gene>
<evidence type="ECO:0000313" key="3">
    <source>
        <dbReference type="Proteomes" id="UP000255106"/>
    </source>
</evidence>
<evidence type="ECO:0000259" key="1">
    <source>
        <dbReference type="Pfam" id="PF10908"/>
    </source>
</evidence>
<dbReference type="EMBL" id="UGJB01000004">
    <property type="protein sequence ID" value="STQ11014.1"/>
    <property type="molecule type" value="Genomic_DNA"/>
</dbReference>
<dbReference type="InterPro" id="IPR021225">
    <property type="entry name" value="Tlde1_dom"/>
</dbReference>
<sequence length="159" mass="17878">MIRCYFHMNNGQLSSLSCPGVGFFAAYSGNKGKHRNNPDSIAIAKRGPLPPGNYYIVVRSRGNLKNRTSNWMKSIRSGSDRDLWFALLREDERIDDTTFINKVERGSFRLHPAGSSGNSDGCITLVSLNDYMVLWRALVRTPSTMITPQLRAFGTIQVY</sequence>
<name>A0A0M7IJ81_ENTCL</name>
<dbReference type="Pfam" id="PF10908">
    <property type="entry name" value="Tlde1_dom"/>
    <property type="match status" value="1"/>
</dbReference>
<dbReference type="Proteomes" id="UP000255106">
    <property type="component" value="Unassembled WGS sequence"/>
</dbReference>